<accession>A0A7G9YL97</accession>
<gene>
    <name evidence="3" type="ORF">BEOMFINI_00020</name>
</gene>
<name>A0A7G9YL97_9EURY</name>
<keyword evidence="1" id="KW-0812">Transmembrane</keyword>
<reference evidence="3" key="1">
    <citation type="submission" date="2020-06" db="EMBL/GenBank/DDBJ databases">
        <title>Unique genomic features of the anaerobic methanotrophic archaea.</title>
        <authorList>
            <person name="Chadwick G.L."/>
            <person name="Skennerton C.T."/>
            <person name="Laso-Perez R."/>
            <person name="Leu A.O."/>
            <person name="Speth D.R."/>
            <person name="Yu H."/>
            <person name="Morgan-Lang C."/>
            <person name="Hatzenpichler R."/>
            <person name="Goudeau D."/>
            <person name="Malmstrom R."/>
            <person name="Brazelton W.J."/>
            <person name="Woyke T."/>
            <person name="Hallam S.J."/>
            <person name="Tyson G.W."/>
            <person name="Wegener G."/>
            <person name="Boetius A."/>
            <person name="Orphan V."/>
        </authorList>
    </citation>
    <scope>NUCLEOTIDE SEQUENCE</scope>
</reference>
<dbReference type="InterPro" id="IPR001434">
    <property type="entry name" value="OmcB-like_DUF11"/>
</dbReference>
<keyword evidence="1" id="KW-1133">Transmembrane helix</keyword>
<feature type="transmembrane region" description="Helical" evidence="1">
    <location>
        <begin position="684"/>
        <end position="701"/>
    </location>
</feature>
<dbReference type="EMBL" id="MT631361">
    <property type="protein sequence ID" value="QNO48781.1"/>
    <property type="molecule type" value="Genomic_DNA"/>
</dbReference>
<sequence>MKLGRLMLITMVLVVILAGTAGAHTYDPDKKNDWKVNDVGEEEMEWGNTIEVDAEGLNTTYTIELNDFNVQVSEIDLDEIERIKKIKTNNPNATYECGDCSRSEYVDEIEYSGKTANLRIYDGYELVGSFPFRADGSALEGGSIFSTKESSWDKGGTIWNYNNDFFVAVSKITCEFADEDCFCTDPRSEEATIRYLVRKPAEFEVEVETIVPGGEEEEEMSEFRSNSVFKAEIELKNNEMRAYHTDAWFSVKPIGMIDGKYPPDCEMVRAYRGTDDDMINRTTEQPINIRSGDPCIGERDDWFEGDADMVMDETVGEDELTYTVYFKTPSIAKRTEYAIWVNLTYEDLKEETRHFIDNSTTIEILPVLEVKKAIGTEDYVIVSEEAAEAYTGEITYVVYEDYEPYVFLTVINWGDYEISSISLSDAPSDAWHKPATTDFNKWKCALPAEMLRIPEMGPDRWDWGFSLGPGKVMTCAYPVSLLKPGTYKLGSAIVNWTENGHTYSVNSYSQQVEVHGPYIEVTKKVDPATVLQNDTAKVTVSVKNTGDVPASVKIFDQLPVECELVGAILVRGITIDEDSGVFSVTRVLESGAEELFEYTIDPNRTVMLPPAVVEFVDLTQYAAISVSEMPILIVNGTEPIGAAAEKLKSEAERAAAAAASVDAGAGGSGMTAETSKTPVRREPGFAGIIAILAFLAAVLISRRRRKD</sequence>
<organism evidence="3">
    <name type="scientific">Candidatus Methanogaster sp. ANME-2c ERB4</name>
    <dbReference type="NCBI Taxonomy" id="2759911"/>
    <lineage>
        <taxon>Archaea</taxon>
        <taxon>Methanobacteriati</taxon>
        <taxon>Methanobacteriota</taxon>
        <taxon>Stenosarchaea group</taxon>
        <taxon>Methanomicrobia</taxon>
        <taxon>Methanosarcinales</taxon>
        <taxon>ANME-2 cluster</taxon>
        <taxon>Candidatus Methanogasteraceae</taxon>
        <taxon>Candidatus Methanogaster</taxon>
    </lineage>
</organism>
<protein>
    <recommendedName>
        <fullName evidence="2">DUF11 domain-containing protein</fullName>
    </recommendedName>
</protein>
<evidence type="ECO:0000259" key="2">
    <source>
        <dbReference type="Pfam" id="PF01345"/>
    </source>
</evidence>
<proteinExistence type="predicted"/>
<keyword evidence="1" id="KW-0472">Membrane</keyword>
<dbReference type="AlphaFoldDB" id="A0A7G9YL97"/>
<feature type="domain" description="DUF11" evidence="2">
    <location>
        <begin position="519"/>
        <end position="600"/>
    </location>
</feature>
<evidence type="ECO:0000313" key="3">
    <source>
        <dbReference type="EMBL" id="QNO48781.1"/>
    </source>
</evidence>
<evidence type="ECO:0000256" key="1">
    <source>
        <dbReference type="SAM" id="Phobius"/>
    </source>
</evidence>
<dbReference type="Pfam" id="PF01345">
    <property type="entry name" value="DUF11"/>
    <property type="match status" value="1"/>
</dbReference>